<gene>
    <name evidence="1" type="ORF">GCM10008957_03510</name>
</gene>
<organism evidence="1 2">
    <name type="scientific">Deinococcus ruber</name>
    <dbReference type="NCBI Taxonomy" id="1848197"/>
    <lineage>
        <taxon>Bacteria</taxon>
        <taxon>Thermotogati</taxon>
        <taxon>Deinococcota</taxon>
        <taxon>Deinococci</taxon>
        <taxon>Deinococcales</taxon>
        <taxon>Deinococcaceae</taxon>
        <taxon>Deinococcus</taxon>
    </lineage>
</organism>
<name>A0A918BVA5_9DEIO</name>
<reference evidence="1" key="1">
    <citation type="journal article" date="2014" name="Int. J. Syst. Evol. Microbiol.">
        <title>Complete genome sequence of Corynebacterium casei LMG S-19264T (=DSM 44701T), isolated from a smear-ripened cheese.</title>
        <authorList>
            <consortium name="US DOE Joint Genome Institute (JGI-PGF)"/>
            <person name="Walter F."/>
            <person name="Albersmeier A."/>
            <person name="Kalinowski J."/>
            <person name="Ruckert C."/>
        </authorList>
    </citation>
    <scope>NUCLEOTIDE SEQUENCE</scope>
    <source>
        <strain evidence="1">JCM 31311</strain>
    </source>
</reference>
<proteinExistence type="predicted"/>
<comment type="caution">
    <text evidence="1">The sequence shown here is derived from an EMBL/GenBank/DDBJ whole genome shotgun (WGS) entry which is preliminary data.</text>
</comment>
<sequence>MRLFTGILLGLLALVLGLTYHFGGIRLGMVTLTPTRMWNANGETTYGFLNTGNGVVVTGVCSATSGVAVFRLYAQDGTQVAGQQCPKGDWTIDLEGKTSFITYRLVTEYRNYNGIVDISVKR</sequence>
<keyword evidence="2" id="KW-1185">Reference proteome</keyword>
<dbReference type="Proteomes" id="UP000603865">
    <property type="component" value="Unassembled WGS sequence"/>
</dbReference>
<reference evidence="1" key="2">
    <citation type="submission" date="2020-09" db="EMBL/GenBank/DDBJ databases">
        <authorList>
            <person name="Sun Q."/>
            <person name="Ohkuma M."/>
        </authorList>
    </citation>
    <scope>NUCLEOTIDE SEQUENCE</scope>
    <source>
        <strain evidence="1">JCM 31311</strain>
    </source>
</reference>
<dbReference type="AlphaFoldDB" id="A0A918BVA5"/>
<accession>A0A918BVA5</accession>
<evidence type="ECO:0000313" key="1">
    <source>
        <dbReference type="EMBL" id="GGQ94638.1"/>
    </source>
</evidence>
<dbReference type="RefSeq" id="WP_189087752.1">
    <property type="nucleotide sequence ID" value="NZ_BMQL01000001.1"/>
</dbReference>
<dbReference type="EMBL" id="BMQL01000001">
    <property type="protein sequence ID" value="GGQ94638.1"/>
    <property type="molecule type" value="Genomic_DNA"/>
</dbReference>
<evidence type="ECO:0000313" key="2">
    <source>
        <dbReference type="Proteomes" id="UP000603865"/>
    </source>
</evidence>
<protein>
    <submittedName>
        <fullName evidence="1">Uncharacterized protein</fullName>
    </submittedName>
</protein>